<dbReference type="HOGENOM" id="CLU_787108_0_0_5"/>
<dbReference type="STRING" id="460265.Mnod_5784"/>
<evidence type="ECO:0000313" key="4">
    <source>
        <dbReference type="Proteomes" id="UP000008207"/>
    </source>
</evidence>
<protein>
    <recommendedName>
        <fullName evidence="5">PD-(D/E)XK endonuclease-like domain-containing protein</fullName>
    </recommendedName>
</protein>
<reference evidence="3 4" key="1">
    <citation type="submission" date="2009-01" db="EMBL/GenBank/DDBJ databases">
        <title>Complete sequence of chromosome of Methylobacterium nodulans ORS 2060.</title>
        <authorList>
            <consortium name="US DOE Joint Genome Institute"/>
            <person name="Lucas S."/>
            <person name="Copeland A."/>
            <person name="Lapidus A."/>
            <person name="Glavina del Rio T."/>
            <person name="Dalin E."/>
            <person name="Tice H."/>
            <person name="Bruce D."/>
            <person name="Goodwin L."/>
            <person name="Pitluck S."/>
            <person name="Sims D."/>
            <person name="Brettin T."/>
            <person name="Detter J.C."/>
            <person name="Han C."/>
            <person name="Larimer F."/>
            <person name="Land M."/>
            <person name="Hauser L."/>
            <person name="Kyrpides N."/>
            <person name="Ivanova N."/>
            <person name="Marx C.J."/>
            <person name="Richardson P."/>
        </authorList>
    </citation>
    <scope>NUCLEOTIDE SEQUENCE [LARGE SCALE GENOMIC DNA]</scope>
    <source>
        <strain evidence="4">LMG 21967 / CNCM I-2342 / ORS 2060</strain>
    </source>
</reference>
<accession>B8IRR3</accession>
<gene>
    <name evidence="3" type="ordered locus">Mnod_5784</name>
</gene>
<dbReference type="KEGG" id="mno:Mnod_5784"/>
<keyword evidence="4" id="KW-1185">Reference proteome</keyword>
<evidence type="ECO:0000256" key="1">
    <source>
        <dbReference type="SAM" id="Coils"/>
    </source>
</evidence>
<dbReference type="Proteomes" id="UP000008207">
    <property type="component" value="Chromosome"/>
</dbReference>
<dbReference type="Gene3D" id="3.90.320.10">
    <property type="match status" value="1"/>
</dbReference>
<keyword evidence="1" id="KW-0175">Coiled coil</keyword>
<organism evidence="3 4">
    <name type="scientific">Methylobacterium nodulans (strain LMG 21967 / CNCM I-2342 / ORS 2060)</name>
    <dbReference type="NCBI Taxonomy" id="460265"/>
    <lineage>
        <taxon>Bacteria</taxon>
        <taxon>Pseudomonadati</taxon>
        <taxon>Pseudomonadota</taxon>
        <taxon>Alphaproteobacteria</taxon>
        <taxon>Hyphomicrobiales</taxon>
        <taxon>Methylobacteriaceae</taxon>
        <taxon>Methylobacterium</taxon>
    </lineage>
</organism>
<feature type="region of interest" description="Disordered" evidence="2">
    <location>
        <begin position="333"/>
        <end position="352"/>
    </location>
</feature>
<evidence type="ECO:0008006" key="5">
    <source>
        <dbReference type="Google" id="ProtNLM"/>
    </source>
</evidence>
<name>B8IRR3_METNO</name>
<dbReference type="OrthoDB" id="1982at2"/>
<dbReference type="EMBL" id="CP001349">
    <property type="protein sequence ID" value="ACL60613.1"/>
    <property type="molecule type" value="Genomic_DNA"/>
</dbReference>
<feature type="coiled-coil region" evidence="1">
    <location>
        <begin position="260"/>
        <end position="294"/>
    </location>
</feature>
<evidence type="ECO:0000256" key="2">
    <source>
        <dbReference type="SAM" id="MobiDB-lite"/>
    </source>
</evidence>
<proteinExistence type="predicted"/>
<evidence type="ECO:0000313" key="3">
    <source>
        <dbReference type="EMBL" id="ACL60613.1"/>
    </source>
</evidence>
<sequence>MIEAALTSYALGRAKVWDYDRSQTVGASEVGQCARKIFYMKNEEDAQYGTARDLDYHDGWGAKERGTVYEAAFWVPAIRARFGASALFTGDAQRTFADGFLSATPDGLLIDQPADALAALGVSDIEGDSILLDCKSIDPRAKLDSAKPEHLFQVQAGMGLLRRLTRYRPSYAIISYTDASFWDETKEFVVRFDEGAFRQAEARARDIMLARSADELRPEGRIAGGQDCEHCPFTGPCGQRRAERVPREKREVPADTAADLLRLGRAASEAMKRAEAAEAEAAARKEQIREILARHGTKSFKADGLSISWAALKGRPSWDDKAIREAAQAAGIDLTPFSKVGDPSDRLTISTR</sequence>
<dbReference type="InterPro" id="IPR011604">
    <property type="entry name" value="PDDEXK-like_dom_sf"/>
</dbReference>
<dbReference type="RefSeq" id="WP_015932212.1">
    <property type="nucleotide sequence ID" value="NC_011894.1"/>
</dbReference>
<dbReference type="AlphaFoldDB" id="B8IRR3"/>